<dbReference type="Gene3D" id="2.60.40.420">
    <property type="entry name" value="Cupredoxins - blue copper proteins"/>
    <property type="match status" value="1"/>
</dbReference>
<gene>
    <name evidence="3" type="ORF">DET59_101503</name>
</gene>
<dbReference type="AlphaFoldDB" id="A0A366F0E1"/>
<evidence type="ECO:0000313" key="3">
    <source>
        <dbReference type="EMBL" id="RBP08128.1"/>
    </source>
</evidence>
<dbReference type="EMBL" id="QNRJ01000001">
    <property type="protein sequence ID" value="RBP08128.1"/>
    <property type="molecule type" value="Genomic_DNA"/>
</dbReference>
<dbReference type="SUPFAM" id="SSF49503">
    <property type="entry name" value="Cupredoxins"/>
    <property type="match status" value="1"/>
</dbReference>
<evidence type="ECO:0000256" key="1">
    <source>
        <dbReference type="SAM" id="Phobius"/>
    </source>
</evidence>
<protein>
    <submittedName>
        <fullName evidence="3">Cupredoxin-like protein</fullName>
    </submittedName>
</protein>
<keyword evidence="1" id="KW-0812">Transmembrane</keyword>
<dbReference type="Pfam" id="PF13473">
    <property type="entry name" value="Cupredoxin_1"/>
    <property type="match status" value="1"/>
</dbReference>
<reference evidence="3 4" key="1">
    <citation type="submission" date="2018-06" db="EMBL/GenBank/DDBJ databases">
        <title>Freshwater and sediment microbial communities from various areas in North America, analyzing microbe dynamics in response to fracking.</title>
        <authorList>
            <person name="Lamendella R."/>
        </authorList>
    </citation>
    <scope>NUCLEOTIDE SEQUENCE [LARGE SCALE GENOMIC DNA]</scope>
    <source>
        <strain evidence="3 4">97B</strain>
    </source>
</reference>
<dbReference type="Proteomes" id="UP000252118">
    <property type="component" value="Unassembled WGS sequence"/>
</dbReference>
<keyword evidence="1" id="KW-0472">Membrane</keyword>
<name>A0A366F0E1_9BACI</name>
<dbReference type="OrthoDB" id="9773354at2"/>
<proteinExistence type="predicted"/>
<keyword evidence="1" id="KW-1133">Transmembrane helix</keyword>
<feature type="transmembrane region" description="Helical" evidence="1">
    <location>
        <begin position="12"/>
        <end position="30"/>
    </location>
</feature>
<feature type="domain" description="EfeO-type cupredoxin-like" evidence="2">
    <location>
        <begin position="67"/>
        <end position="137"/>
    </location>
</feature>
<dbReference type="InterPro" id="IPR008972">
    <property type="entry name" value="Cupredoxin"/>
</dbReference>
<organism evidence="3 4">
    <name type="scientific">Rossellomorea aquimaris</name>
    <dbReference type="NCBI Taxonomy" id="189382"/>
    <lineage>
        <taxon>Bacteria</taxon>
        <taxon>Bacillati</taxon>
        <taxon>Bacillota</taxon>
        <taxon>Bacilli</taxon>
        <taxon>Bacillales</taxon>
        <taxon>Bacillaceae</taxon>
        <taxon>Rossellomorea</taxon>
    </lineage>
</organism>
<comment type="caution">
    <text evidence="3">The sequence shown here is derived from an EMBL/GenBank/DDBJ whole genome shotgun (WGS) entry which is preliminary data.</text>
</comment>
<dbReference type="InterPro" id="IPR028096">
    <property type="entry name" value="EfeO_Cupredoxin"/>
</dbReference>
<evidence type="ECO:0000259" key="2">
    <source>
        <dbReference type="Pfam" id="PF13473"/>
    </source>
</evidence>
<dbReference type="RefSeq" id="WP_113967984.1">
    <property type="nucleotide sequence ID" value="NZ_QNRJ01000001.1"/>
</dbReference>
<sequence length="151" mass="16730">MNFIVLKKGSIIAILVTIMIITVGTIWALSSKNSYPTVSLSDKTGDKQVIQLVTGEFKSETASGKKIESYRWDPGTIVVEKEVPVELRIYGVNGMEHPFYIEGTDIKGTVKKGEETVVNVAFSKEGTYRLICETHETIDRNGPMIAYIVVD</sequence>
<evidence type="ECO:0000313" key="4">
    <source>
        <dbReference type="Proteomes" id="UP000252118"/>
    </source>
</evidence>
<accession>A0A366F0E1</accession>